<proteinExistence type="predicted"/>
<gene>
    <name evidence="2" type="ORF">F0562_022923</name>
</gene>
<keyword evidence="3" id="KW-1185">Reference proteome</keyword>
<name>A0A5J5BKT6_9ASTE</name>
<protein>
    <submittedName>
        <fullName evidence="2">Uncharacterized protein</fullName>
    </submittedName>
</protein>
<dbReference type="EMBL" id="CM018035">
    <property type="protein sequence ID" value="KAA8541771.1"/>
    <property type="molecule type" value="Genomic_DNA"/>
</dbReference>
<reference evidence="2 3" key="1">
    <citation type="submission" date="2019-09" db="EMBL/GenBank/DDBJ databases">
        <title>A chromosome-level genome assembly of the Chinese tupelo Nyssa sinensis.</title>
        <authorList>
            <person name="Yang X."/>
            <person name="Kang M."/>
            <person name="Yang Y."/>
            <person name="Xiong H."/>
            <person name="Wang M."/>
            <person name="Zhang Z."/>
            <person name="Wang Z."/>
            <person name="Wu H."/>
            <person name="Ma T."/>
            <person name="Liu J."/>
            <person name="Xi Z."/>
        </authorList>
    </citation>
    <scope>NUCLEOTIDE SEQUENCE [LARGE SCALE GENOMIC DNA]</scope>
    <source>
        <strain evidence="2">J267</strain>
        <tissue evidence="2">Leaf</tissue>
    </source>
</reference>
<organism evidence="2 3">
    <name type="scientific">Nyssa sinensis</name>
    <dbReference type="NCBI Taxonomy" id="561372"/>
    <lineage>
        <taxon>Eukaryota</taxon>
        <taxon>Viridiplantae</taxon>
        <taxon>Streptophyta</taxon>
        <taxon>Embryophyta</taxon>
        <taxon>Tracheophyta</taxon>
        <taxon>Spermatophyta</taxon>
        <taxon>Magnoliopsida</taxon>
        <taxon>eudicotyledons</taxon>
        <taxon>Gunneridae</taxon>
        <taxon>Pentapetalae</taxon>
        <taxon>asterids</taxon>
        <taxon>Cornales</taxon>
        <taxon>Nyssaceae</taxon>
        <taxon>Nyssa</taxon>
    </lineage>
</organism>
<accession>A0A5J5BKT6</accession>
<evidence type="ECO:0000313" key="3">
    <source>
        <dbReference type="Proteomes" id="UP000325577"/>
    </source>
</evidence>
<dbReference type="Proteomes" id="UP000325577">
    <property type="component" value="Linkage Group LG12"/>
</dbReference>
<evidence type="ECO:0000256" key="1">
    <source>
        <dbReference type="SAM" id="MobiDB-lite"/>
    </source>
</evidence>
<sequence length="66" mass="7440">MLERALSARRAAQFSEEGDNYDKSKTRKHISFAMKATNYLSRTASTTLNLISDLSACHGIETWKNC</sequence>
<evidence type="ECO:0000313" key="2">
    <source>
        <dbReference type="EMBL" id="KAA8541771.1"/>
    </source>
</evidence>
<dbReference type="AlphaFoldDB" id="A0A5J5BKT6"/>
<feature type="region of interest" description="Disordered" evidence="1">
    <location>
        <begin position="1"/>
        <end position="22"/>
    </location>
</feature>